<evidence type="ECO:0000313" key="1">
    <source>
        <dbReference type="EMBL" id="JAH68928.1"/>
    </source>
</evidence>
<name>A0A0E9UVE1_ANGAN</name>
<organism evidence="1">
    <name type="scientific">Anguilla anguilla</name>
    <name type="common">European freshwater eel</name>
    <name type="synonym">Muraena anguilla</name>
    <dbReference type="NCBI Taxonomy" id="7936"/>
    <lineage>
        <taxon>Eukaryota</taxon>
        <taxon>Metazoa</taxon>
        <taxon>Chordata</taxon>
        <taxon>Craniata</taxon>
        <taxon>Vertebrata</taxon>
        <taxon>Euteleostomi</taxon>
        <taxon>Actinopterygii</taxon>
        <taxon>Neopterygii</taxon>
        <taxon>Teleostei</taxon>
        <taxon>Anguilliformes</taxon>
        <taxon>Anguillidae</taxon>
        <taxon>Anguilla</taxon>
    </lineage>
</organism>
<sequence>MKFRCYVNKVSVPGRHFDSKLCL</sequence>
<reference evidence="1" key="2">
    <citation type="journal article" date="2015" name="Fish Shellfish Immunol.">
        <title>Early steps in the European eel (Anguilla anguilla)-Vibrio vulnificus interaction in the gills: Role of the RtxA13 toxin.</title>
        <authorList>
            <person name="Callol A."/>
            <person name="Pajuelo D."/>
            <person name="Ebbesson L."/>
            <person name="Teles M."/>
            <person name="MacKenzie S."/>
            <person name="Amaro C."/>
        </authorList>
    </citation>
    <scope>NUCLEOTIDE SEQUENCE</scope>
</reference>
<protein>
    <submittedName>
        <fullName evidence="1">Uncharacterized protein</fullName>
    </submittedName>
</protein>
<accession>A0A0E9UVE1</accession>
<proteinExistence type="predicted"/>
<dbReference type="AlphaFoldDB" id="A0A0E9UVE1"/>
<reference evidence="1" key="1">
    <citation type="submission" date="2014-11" db="EMBL/GenBank/DDBJ databases">
        <authorList>
            <person name="Amaro Gonzalez C."/>
        </authorList>
    </citation>
    <scope>NUCLEOTIDE SEQUENCE</scope>
</reference>
<dbReference type="EMBL" id="GBXM01039649">
    <property type="protein sequence ID" value="JAH68928.1"/>
    <property type="molecule type" value="Transcribed_RNA"/>
</dbReference>